<protein>
    <submittedName>
        <fullName evidence="2">Uncharacterized protein</fullName>
    </submittedName>
</protein>
<feature type="region of interest" description="Disordered" evidence="1">
    <location>
        <begin position="45"/>
        <end position="74"/>
    </location>
</feature>
<name>A0A195CTU3_9HYME</name>
<proteinExistence type="predicted"/>
<sequence>MNTGRCNRDVSTAASLNRELYREVVRYYLVRGACRERASNCDDPGNTAVGGGWQERQVENGRERERKKIQEKMK</sequence>
<gene>
    <name evidence="2" type="ORF">ALC62_04875</name>
</gene>
<organism evidence="2 3">
    <name type="scientific">Cyphomyrmex costatus</name>
    <dbReference type="NCBI Taxonomy" id="456900"/>
    <lineage>
        <taxon>Eukaryota</taxon>
        <taxon>Metazoa</taxon>
        <taxon>Ecdysozoa</taxon>
        <taxon>Arthropoda</taxon>
        <taxon>Hexapoda</taxon>
        <taxon>Insecta</taxon>
        <taxon>Pterygota</taxon>
        <taxon>Neoptera</taxon>
        <taxon>Endopterygota</taxon>
        <taxon>Hymenoptera</taxon>
        <taxon>Apocrita</taxon>
        <taxon>Aculeata</taxon>
        <taxon>Formicoidea</taxon>
        <taxon>Formicidae</taxon>
        <taxon>Myrmicinae</taxon>
        <taxon>Cyphomyrmex</taxon>
    </lineage>
</organism>
<dbReference type="EMBL" id="KQ977279">
    <property type="protein sequence ID" value="KYN04111.1"/>
    <property type="molecule type" value="Genomic_DNA"/>
</dbReference>
<dbReference type="AlphaFoldDB" id="A0A195CTU3"/>
<keyword evidence="3" id="KW-1185">Reference proteome</keyword>
<evidence type="ECO:0000313" key="2">
    <source>
        <dbReference type="EMBL" id="KYN04111.1"/>
    </source>
</evidence>
<evidence type="ECO:0000256" key="1">
    <source>
        <dbReference type="SAM" id="MobiDB-lite"/>
    </source>
</evidence>
<reference evidence="2 3" key="1">
    <citation type="submission" date="2016-03" db="EMBL/GenBank/DDBJ databases">
        <title>Cyphomyrmex costatus WGS genome.</title>
        <authorList>
            <person name="Nygaard S."/>
            <person name="Hu H."/>
            <person name="Boomsma J."/>
            <person name="Zhang G."/>
        </authorList>
    </citation>
    <scope>NUCLEOTIDE SEQUENCE [LARGE SCALE GENOMIC DNA]</scope>
    <source>
        <strain evidence="2">MS0001</strain>
        <tissue evidence="2">Whole body</tissue>
    </source>
</reference>
<feature type="compositionally biased region" description="Basic and acidic residues" evidence="1">
    <location>
        <begin position="56"/>
        <end position="74"/>
    </location>
</feature>
<accession>A0A195CTU3</accession>
<dbReference type="Proteomes" id="UP000078542">
    <property type="component" value="Unassembled WGS sequence"/>
</dbReference>
<evidence type="ECO:0000313" key="3">
    <source>
        <dbReference type="Proteomes" id="UP000078542"/>
    </source>
</evidence>